<keyword evidence="4" id="KW-1185">Reference proteome</keyword>
<name>B9D0P1_CAMRE</name>
<feature type="compositionally biased region" description="Low complexity" evidence="1">
    <location>
        <begin position="10"/>
        <end position="25"/>
    </location>
</feature>
<evidence type="ECO:0000313" key="4">
    <source>
        <dbReference type="Proteomes" id="UP000003082"/>
    </source>
</evidence>
<keyword evidence="2" id="KW-0812">Transmembrane</keyword>
<dbReference type="EMBL" id="ACFU01000006">
    <property type="protein sequence ID" value="EEF14538.1"/>
    <property type="molecule type" value="Genomic_DNA"/>
</dbReference>
<feature type="region of interest" description="Disordered" evidence="1">
    <location>
        <begin position="1"/>
        <end position="26"/>
    </location>
</feature>
<dbReference type="STRING" id="553218.CAMRE0001_1249"/>
<comment type="caution">
    <text evidence="3">The sequence shown here is derived from an EMBL/GenBank/DDBJ whole genome shotgun (WGS) entry which is preliminary data.</text>
</comment>
<evidence type="ECO:0000313" key="3">
    <source>
        <dbReference type="EMBL" id="EEF14538.1"/>
    </source>
</evidence>
<accession>B9D0P1</accession>
<feature type="transmembrane region" description="Helical" evidence="2">
    <location>
        <begin position="45"/>
        <end position="63"/>
    </location>
</feature>
<gene>
    <name evidence="3" type="ORF">CAMRE0001_1249</name>
</gene>
<evidence type="ECO:0000256" key="2">
    <source>
        <dbReference type="SAM" id="Phobius"/>
    </source>
</evidence>
<sequence length="65" mass="7436">MNRPSNAANSPASEPVETSPPSSSEFGAERQFKFHFKNFDFKLNLTIYKIKLSFYILIILIPLKT</sequence>
<keyword evidence="2" id="KW-0472">Membrane</keyword>
<proteinExistence type="predicted"/>
<evidence type="ECO:0000256" key="1">
    <source>
        <dbReference type="SAM" id="MobiDB-lite"/>
    </source>
</evidence>
<dbReference type="Proteomes" id="UP000003082">
    <property type="component" value="Unassembled WGS sequence"/>
</dbReference>
<organism evidence="3 4">
    <name type="scientific">Campylobacter rectus RM3267</name>
    <dbReference type="NCBI Taxonomy" id="553218"/>
    <lineage>
        <taxon>Bacteria</taxon>
        <taxon>Pseudomonadati</taxon>
        <taxon>Campylobacterota</taxon>
        <taxon>Epsilonproteobacteria</taxon>
        <taxon>Campylobacterales</taxon>
        <taxon>Campylobacteraceae</taxon>
        <taxon>Campylobacter</taxon>
    </lineage>
</organism>
<reference evidence="3 4" key="1">
    <citation type="submission" date="2008-08" db="EMBL/GenBank/DDBJ databases">
        <authorList>
            <person name="Madupu R."/>
            <person name="Durkin A.S."/>
            <person name="Torralba M."/>
            <person name="Methe B."/>
            <person name="Sutton G.G."/>
            <person name="Strausberg R.L."/>
            <person name="Nelson K.E."/>
        </authorList>
    </citation>
    <scope>NUCLEOTIDE SEQUENCE [LARGE SCALE GENOMIC DNA]</scope>
    <source>
        <strain evidence="3 4">RM3267</strain>
    </source>
</reference>
<protein>
    <submittedName>
        <fullName evidence="3">Uncharacterized protein</fullName>
    </submittedName>
</protein>
<keyword evidence="2" id="KW-1133">Transmembrane helix</keyword>
<dbReference type="AlphaFoldDB" id="B9D0P1"/>